<dbReference type="PANTHER" id="PTHR43798">
    <property type="entry name" value="MONOACYLGLYCEROL LIPASE"/>
    <property type="match status" value="1"/>
</dbReference>
<keyword evidence="1 2" id="KW-0378">Hydrolase</keyword>
<organism evidence="4 5">
    <name type="scientific">Acinetobacter brisouii CIP 110357</name>
    <dbReference type="NCBI Taxonomy" id="1341683"/>
    <lineage>
        <taxon>Bacteria</taxon>
        <taxon>Pseudomonadati</taxon>
        <taxon>Pseudomonadota</taxon>
        <taxon>Gammaproteobacteria</taxon>
        <taxon>Moraxellales</taxon>
        <taxon>Moraxellaceae</taxon>
        <taxon>Acinetobacter</taxon>
    </lineage>
</organism>
<dbReference type="InterPro" id="IPR019913">
    <property type="entry name" value="Pyrimidine_utilisation_RutD"/>
</dbReference>
<dbReference type="InterPro" id="IPR029058">
    <property type="entry name" value="AB_hydrolase_fold"/>
</dbReference>
<dbReference type="HAMAP" id="MF_00832">
    <property type="entry name" value="RutD"/>
    <property type="match status" value="1"/>
</dbReference>
<dbReference type="SUPFAM" id="SSF53474">
    <property type="entry name" value="alpha/beta-Hydrolases"/>
    <property type="match status" value="1"/>
</dbReference>
<gene>
    <name evidence="2" type="primary">rutD</name>
    <name evidence="4" type="ORF">P255_01677</name>
</gene>
<comment type="catalytic activity">
    <reaction evidence="2">
        <text>carbamate + 2 H(+) = NH4(+) + CO2</text>
        <dbReference type="Rhea" id="RHEA:15649"/>
        <dbReference type="ChEBI" id="CHEBI:13941"/>
        <dbReference type="ChEBI" id="CHEBI:15378"/>
        <dbReference type="ChEBI" id="CHEBI:16526"/>
        <dbReference type="ChEBI" id="CHEBI:28938"/>
    </reaction>
</comment>
<dbReference type="InterPro" id="IPR000073">
    <property type="entry name" value="AB_hydrolase_1"/>
</dbReference>
<keyword evidence="5" id="KW-1185">Reference proteome</keyword>
<dbReference type="NCBIfam" id="TIGR03611">
    <property type="entry name" value="RutD"/>
    <property type="match status" value="1"/>
</dbReference>
<dbReference type="HOGENOM" id="CLU_020336_50_1_6"/>
<sequence length="257" mass="28974">MAVSFYRSVRSQAKTVVLSSGLGGHAQYWQAQITHLQQQFHVLTYDQTGVLPESEILPDGYNLPMMADELRQILEEQKITQCHFIGHALGGFIGLELARQVPQLVEKLVVVNAWDRLDAHTNRCFATRLTLLRQAGVAAYVQAQALFLYPPTWISTHDLQLCQQEQQAIAHFAPLENVEKRLAALRQYQPEQTAREVSHPVLVIANQDDFLAPWQRGLALSRLIPHADFELYPTGGHASSVTQADWFNSCVLQYLCS</sequence>
<dbReference type="GO" id="GO:0016811">
    <property type="term" value="F:hydrolase activity, acting on carbon-nitrogen (but not peptide) bonds, in linear amides"/>
    <property type="evidence" value="ECO:0007669"/>
    <property type="project" value="InterPro"/>
</dbReference>
<evidence type="ECO:0000313" key="4">
    <source>
        <dbReference type="EMBL" id="ESK51171.1"/>
    </source>
</evidence>
<accession>V2URC4</accession>
<comment type="function">
    <text evidence="2">Involved in pyrimidine catabolism. May facilitate the hydrolysis of carbamate, a reaction that can also occur spontaneously.</text>
</comment>
<dbReference type="Proteomes" id="UP000018418">
    <property type="component" value="Unassembled WGS sequence"/>
</dbReference>
<comment type="similarity">
    <text evidence="2">Belongs to the AB hydrolase superfamily. Hydrolase RutD family.</text>
</comment>
<dbReference type="GO" id="GO:0019740">
    <property type="term" value="P:nitrogen utilization"/>
    <property type="evidence" value="ECO:0007669"/>
    <property type="project" value="UniProtKB-UniRule"/>
</dbReference>
<dbReference type="EC" id="3.5.1.-" evidence="2"/>
<evidence type="ECO:0000313" key="5">
    <source>
        <dbReference type="Proteomes" id="UP000018418"/>
    </source>
</evidence>
<dbReference type="Gene3D" id="3.40.50.1820">
    <property type="entry name" value="alpha/beta hydrolase"/>
    <property type="match status" value="1"/>
</dbReference>
<evidence type="ECO:0000256" key="1">
    <source>
        <dbReference type="ARBA" id="ARBA00022801"/>
    </source>
</evidence>
<dbReference type="STRING" id="396323.VH98_02575"/>
<dbReference type="EMBL" id="AYEU01000006">
    <property type="protein sequence ID" value="ESK51171.1"/>
    <property type="molecule type" value="Genomic_DNA"/>
</dbReference>
<comment type="caution">
    <text evidence="4">The sequence shown here is derived from an EMBL/GenBank/DDBJ whole genome shotgun (WGS) entry which is preliminary data.</text>
</comment>
<dbReference type="GO" id="GO:0006212">
    <property type="term" value="P:uracil catabolic process"/>
    <property type="evidence" value="ECO:0007669"/>
    <property type="project" value="UniProtKB-UniRule"/>
</dbReference>
<dbReference type="AlphaFoldDB" id="V2URC4"/>
<reference evidence="4 5" key="1">
    <citation type="submission" date="2013-10" db="EMBL/GenBank/DDBJ databases">
        <title>The Genome Sequence of Acinetobacter brisouii CIP 110357.</title>
        <authorList>
            <consortium name="The Broad Institute Genomics Platform"/>
            <consortium name="The Broad Institute Genome Sequencing Center for Infectious Disease"/>
            <person name="Cerqueira G."/>
            <person name="Feldgarden M."/>
            <person name="Courvalin P."/>
            <person name="Grillot-Courvalin C."/>
            <person name="Clermont D."/>
            <person name="Rocha E."/>
            <person name="Yoon E.-J."/>
            <person name="Nemec A."/>
            <person name="Young S.K."/>
            <person name="Zeng Q."/>
            <person name="Gargeya S."/>
            <person name="Fitzgerald M."/>
            <person name="Abouelleil A."/>
            <person name="Alvarado L."/>
            <person name="Berlin A.M."/>
            <person name="Chapman S.B."/>
            <person name="Gainer-Dewar J."/>
            <person name="Goldberg J."/>
            <person name="Gnerre S."/>
            <person name="Griggs A."/>
            <person name="Gujja S."/>
            <person name="Hansen M."/>
            <person name="Howarth C."/>
            <person name="Imamovic A."/>
            <person name="Ireland A."/>
            <person name="Larimer J."/>
            <person name="McCowan C."/>
            <person name="Murphy C."/>
            <person name="Pearson M."/>
            <person name="Poon T.W."/>
            <person name="Priest M."/>
            <person name="Roberts A."/>
            <person name="Saif S."/>
            <person name="Shea T."/>
            <person name="Sykes S."/>
            <person name="Wortman J."/>
            <person name="Nusbaum C."/>
            <person name="Birren B."/>
        </authorList>
    </citation>
    <scope>NUCLEOTIDE SEQUENCE [LARGE SCALE GENOMIC DNA]</scope>
    <source>
        <strain evidence="4 5">CIP 110357</strain>
    </source>
</reference>
<dbReference type="GO" id="GO:0016020">
    <property type="term" value="C:membrane"/>
    <property type="evidence" value="ECO:0007669"/>
    <property type="project" value="TreeGrafter"/>
</dbReference>
<name>V2URC4_9GAMM</name>
<dbReference type="RefSeq" id="WP_004900447.1">
    <property type="nucleotide sequence ID" value="NZ_BBTI01000002.1"/>
</dbReference>
<dbReference type="OrthoDB" id="9804723at2"/>
<protein>
    <recommendedName>
        <fullName evidence="2">Putative carbamate hydrolase RutD</fullName>
        <ecNumber evidence="2">3.5.1.-</ecNumber>
    </recommendedName>
    <alternativeName>
        <fullName evidence="2">Aminohydrolase</fullName>
    </alternativeName>
</protein>
<dbReference type="PANTHER" id="PTHR43798:SF33">
    <property type="entry name" value="HYDROLASE, PUTATIVE (AFU_ORTHOLOGUE AFUA_2G14860)-RELATED"/>
    <property type="match status" value="1"/>
</dbReference>
<evidence type="ECO:0000256" key="2">
    <source>
        <dbReference type="HAMAP-Rule" id="MF_00832"/>
    </source>
</evidence>
<dbReference type="PATRIC" id="fig|1341683.3.peg.1666"/>
<dbReference type="InterPro" id="IPR050266">
    <property type="entry name" value="AB_hydrolase_sf"/>
</dbReference>
<dbReference type="Pfam" id="PF00561">
    <property type="entry name" value="Abhydrolase_1"/>
    <property type="match status" value="1"/>
</dbReference>
<proteinExistence type="inferred from homology"/>
<evidence type="ECO:0000259" key="3">
    <source>
        <dbReference type="Pfam" id="PF00561"/>
    </source>
</evidence>
<feature type="domain" description="AB hydrolase-1" evidence="3">
    <location>
        <begin position="15"/>
        <end position="240"/>
    </location>
</feature>